<evidence type="ECO:0000313" key="2">
    <source>
        <dbReference type="EMBL" id="SOE18549.1"/>
    </source>
</evidence>
<feature type="transmembrane region" description="Helical" evidence="1">
    <location>
        <begin position="104"/>
        <end position="122"/>
    </location>
</feature>
<keyword evidence="1" id="KW-0812">Transmembrane</keyword>
<reference evidence="3" key="1">
    <citation type="submission" date="2017-08" db="EMBL/GenBank/DDBJ databases">
        <authorList>
            <person name="Varghese N."/>
            <person name="Submissions S."/>
        </authorList>
    </citation>
    <scope>NUCLEOTIDE SEQUENCE [LARGE SCALE GENOMIC DNA]</scope>
    <source>
        <strain evidence="3">KCTC 23107</strain>
    </source>
</reference>
<gene>
    <name evidence="2" type="ORF">SAMN05877838_3477</name>
</gene>
<keyword evidence="3" id="KW-1185">Reference proteome</keyword>
<feature type="transmembrane region" description="Helical" evidence="1">
    <location>
        <begin position="80"/>
        <end position="98"/>
    </location>
</feature>
<feature type="transmembrane region" description="Helical" evidence="1">
    <location>
        <begin position="46"/>
        <end position="68"/>
    </location>
</feature>
<accession>A0A286IGR6</accession>
<evidence type="ECO:0000256" key="1">
    <source>
        <dbReference type="SAM" id="Phobius"/>
    </source>
</evidence>
<proteinExistence type="predicted"/>
<dbReference type="Proteomes" id="UP000219465">
    <property type="component" value="Unassembled WGS sequence"/>
</dbReference>
<protein>
    <submittedName>
        <fullName evidence="2">Uncharacterized protein</fullName>
    </submittedName>
</protein>
<keyword evidence="1" id="KW-1133">Transmembrane helix</keyword>
<sequence length="129" mass="13936">MPMAAGDNDINREADIDRAFRVNRISAAAMAFAVAAVLLLQRPELGLIFIAYVGVSVWAMSFARSRGILVRPLPAKRQNLAAYVALSTAGFFATLYGSPQVIELYGTAIYLMLAGLLAYLLLRGIVKSL</sequence>
<feature type="transmembrane region" description="Helical" evidence="1">
    <location>
        <begin position="21"/>
        <end position="40"/>
    </location>
</feature>
<organism evidence="2 3">
    <name type="scientific">Hoeflea halophila</name>
    <dbReference type="NCBI Taxonomy" id="714899"/>
    <lineage>
        <taxon>Bacteria</taxon>
        <taxon>Pseudomonadati</taxon>
        <taxon>Pseudomonadota</taxon>
        <taxon>Alphaproteobacteria</taxon>
        <taxon>Hyphomicrobiales</taxon>
        <taxon>Rhizobiaceae</taxon>
        <taxon>Hoeflea</taxon>
    </lineage>
</organism>
<name>A0A286IGR6_9HYPH</name>
<dbReference type="EMBL" id="OCPC01000005">
    <property type="protein sequence ID" value="SOE18549.1"/>
    <property type="molecule type" value="Genomic_DNA"/>
</dbReference>
<evidence type="ECO:0000313" key="3">
    <source>
        <dbReference type="Proteomes" id="UP000219465"/>
    </source>
</evidence>
<dbReference type="AlphaFoldDB" id="A0A286IGR6"/>
<keyword evidence="1" id="KW-0472">Membrane</keyword>